<dbReference type="AlphaFoldDB" id="M6VKZ3"/>
<protein>
    <submittedName>
        <fullName evidence="1">Putative lipoprotein</fullName>
    </submittedName>
</protein>
<dbReference type="PROSITE" id="PS51257">
    <property type="entry name" value="PROKAR_LIPOPROTEIN"/>
    <property type="match status" value="1"/>
</dbReference>
<dbReference type="RefSeq" id="WP_002176318.1">
    <property type="nucleotide sequence ID" value="NZ_AKWD02000005.1"/>
</dbReference>
<reference evidence="1 2" key="1">
    <citation type="submission" date="2013-01" db="EMBL/GenBank/DDBJ databases">
        <authorList>
            <person name="Harkins D.M."/>
            <person name="Durkin A.S."/>
            <person name="Brinkac L.M."/>
            <person name="Haft D.H."/>
            <person name="Selengut J.D."/>
            <person name="Sanka R."/>
            <person name="DePew J."/>
            <person name="Purushe J."/>
            <person name="Matthias M.A."/>
            <person name="Vinetz J.M."/>
            <person name="Sutton G.G."/>
            <person name="Nierman W.C."/>
            <person name="Fouts D.E."/>
        </authorList>
    </citation>
    <scope>NUCLEOTIDE SEQUENCE [LARGE SCALE GENOMIC DNA]</scope>
    <source>
        <strain evidence="1 2">HAI1536</strain>
    </source>
</reference>
<proteinExistence type="predicted"/>
<dbReference type="EMBL" id="AKWD02000005">
    <property type="protein sequence ID" value="EMO55786.1"/>
    <property type="molecule type" value="Genomic_DNA"/>
</dbReference>
<dbReference type="OrthoDB" id="339708at2"/>
<comment type="caution">
    <text evidence="1">The sequence shown here is derived from an EMBL/GenBank/DDBJ whole genome shotgun (WGS) entry which is preliminary data.</text>
</comment>
<organism evidence="1 2">
    <name type="scientific">Leptospira noguchii</name>
    <dbReference type="NCBI Taxonomy" id="28182"/>
    <lineage>
        <taxon>Bacteria</taxon>
        <taxon>Pseudomonadati</taxon>
        <taxon>Spirochaetota</taxon>
        <taxon>Spirochaetia</taxon>
        <taxon>Leptospirales</taxon>
        <taxon>Leptospiraceae</taxon>
        <taxon>Leptospira</taxon>
    </lineage>
</organism>
<accession>M6VKZ3</accession>
<evidence type="ECO:0000313" key="2">
    <source>
        <dbReference type="Proteomes" id="UP000012112"/>
    </source>
</evidence>
<keyword evidence="1" id="KW-0449">Lipoprotein</keyword>
<dbReference type="Proteomes" id="UP000012112">
    <property type="component" value="Unassembled WGS sequence"/>
</dbReference>
<evidence type="ECO:0000313" key="1">
    <source>
        <dbReference type="EMBL" id="EMO55786.1"/>
    </source>
</evidence>
<sequence length="147" mass="17553">MKMRKLWIAALWIILGLFIYGCEEINTDDPVSAYLYWSGDSSLPKDLVAIHGKYWESPHITHEHTLFLEIKAPLQWRKEFKELNQLKEVKKKSSKSKYFDWKDSNTPDWFNPPKYFKVFIPKNEYTSGSVYFENPVDGHMFLYEIHL</sequence>
<gene>
    <name evidence="1" type="ORF">LEP1GSC172_0460</name>
</gene>
<name>M6VKZ3_9LEPT</name>